<comment type="similarity">
    <text evidence="1">Belongs to the MreC family.</text>
</comment>
<feature type="domain" description="Rod shape-determining protein MreC beta-barrel core" evidence="6">
    <location>
        <begin position="116"/>
        <end position="263"/>
    </location>
</feature>
<keyword evidence="5" id="KW-0472">Membrane</keyword>
<evidence type="ECO:0000256" key="3">
    <source>
        <dbReference type="ARBA" id="ARBA00022960"/>
    </source>
</evidence>
<dbReference type="AlphaFoldDB" id="A0A1T4RFP4"/>
<keyword evidence="5" id="KW-0812">Transmembrane</keyword>
<sequence length="291" mass="32674">MHNLLNFLAKYSYWFLFLVLEAISFMLLFQFNSYQGSVWFTSANAVSGKVYEQSAKVKSYFQLETINEELTKENLYLAHRLQLLNAQKEDSIADSLAHASALLQHLSPYKLIPAKIVHASLNKRDNLLTIDKGARDGVKRDMGVVCGTGVVGIVYLTSNHYSVVIPVLSSQSSISCVIENRGYFGYLHWTGGDICRAFVDDIPRHAHFRLYENVVTSGYSSVFPAGIPVGKILHVYNSPDQMSYRLQLQLSTNFGTLRDVFVIDNSAFAEQIDILRAAEDSMRVKNGGEKQ</sequence>
<dbReference type="RefSeq" id="WP_078805830.1">
    <property type="nucleotide sequence ID" value="NZ_FUXK01000032.1"/>
</dbReference>
<dbReference type="InterPro" id="IPR042175">
    <property type="entry name" value="Cell/Rod_MreC_2"/>
</dbReference>
<reference evidence="7 8" key="1">
    <citation type="submission" date="2017-02" db="EMBL/GenBank/DDBJ databases">
        <authorList>
            <person name="Peterson S.W."/>
        </authorList>
    </citation>
    <scope>NUCLEOTIDE SEQUENCE [LARGE SCALE GENOMIC DNA]</scope>
    <source>
        <strain evidence="7 8">ATCC 43324</strain>
    </source>
</reference>
<dbReference type="InterPro" id="IPR007221">
    <property type="entry name" value="MreC"/>
</dbReference>
<evidence type="ECO:0000259" key="6">
    <source>
        <dbReference type="Pfam" id="PF04085"/>
    </source>
</evidence>
<dbReference type="Gene3D" id="2.40.10.350">
    <property type="entry name" value="Rod shape-determining protein MreC, domain 2"/>
    <property type="match status" value="1"/>
</dbReference>
<proteinExistence type="inferred from homology"/>
<keyword evidence="3" id="KW-0133">Cell shape</keyword>
<dbReference type="PANTHER" id="PTHR34138:SF1">
    <property type="entry name" value="CELL SHAPE-DETERMINING PROTEIN MREC"/>
    <property type="match status" value="1"/>
</dbReference>
<organism evidence="7 8">
    <name type="scientific">Segatella oulorum</name>
    <dbReference type="NCBI Taxonomy" id="28136"/>
    <lineage>
        <taxon>Bacteria</taxon>
        <taxon>Pseudomonadati</taxon>
        <taxon>Bacteroidota</taxon>
        <taxon>Bacteroidia</taxon>
        <taxon>Bacteroidales</taxon>
        <taxon>Prevotellaceae</taxon>
        <taxon>Segatella</taxon>
    </lineage>
</organism>
<dbReference type="GO" id="GO:0005886">
    <property type="term" value="C:plasma membrane"/>
    <property type="evidence" value="ECO:0007669"/>
    <property type="project" value="TreeGrafter"/>
</dbReference>
<protein>
    <recommendedName>
        <fullName evidence="2">Cell shape-determining protein MreC</fullName>
    </recommendedName>
    <alternativeName>
        <fullName evidence="4">Cell shape protein MreC</fullName>
    </alternativeName>
</protein>
<dbReference type="Gene3D" id="2.40.10.340">
    <property type="entry name" value="Rod shape-determining protein MreC, domain 1"/>
    <property type="match status" value="1"/>
</dbReference>
<dbReference type="EMBL" id="FUXK01000032">
    <property type="protein sequence ID" value="SKA14739.1"/>
    <property type="molecule type" value="Genomic_DNA"/>
</dbReference>
<feature type="transmembrane region" description="Helical" evidence="5">
    <location>
        <begin position="12"/>
        <end position="29"/>
    </location>
</feature>
<name>A0A1T4RFP4_9BACT</name>
<accession>A0A1T4RFP4</accession>
<evidence type="ECO:0000256" key="2">
    <source>
        <dbReference type="ARBA" id="ARBA00013855"/>
    </source>
</evidence>
<dbReference type="eggNOG" id="COG1792">
    <property type="taxonomic scope" value="Bacteria"/>
</dbReference>
<evidence type="ECO:0000313" key="8">
    <source>
        <dbReference type="Proteomes" id="UP000190065"/>
    </source>
</evidence>
<gene>
    <name evidence="7" type="ORF">SAMN02745202_02248</name>
</gene>
<dbReference type="STRING" id="28136.SAMN02745202_02248"/>
<evidence type="ECO:0000313" key="7">
    <source>
        <dbReference type="EMBL" id="SKA14739.1"/>
    </source>
</evidence>
<dbReference type="GO" id="GO:0008360">
    <property type="term" value="P:regulation of cell shape"/>
    <property type="evidence" value="ECO:0007669"/>
    <property type="project" value="UniProtKB-KW"/>
</dbReference>
<evidence type="ECO:0000256" key="5">
    <source>
        <dbReference type="SAM" id="Phobius"/>
    </source>
</evidence>
<dbReference type="PANTHER" id="PTHR34138">
    <property type="entry name" value="CELL SHAPE-DETERMINING PROTEIN MREC"/>
    <property type="match status" value="1"/>
</dbReference>
<dbReference type="Pfam" id="PF04085">
    <property type="entry name" value="MreC"/>
    <property type="match status" value="1"/>
</dbReference>
<dbReference type="InterPro" id="IPR055342">
    <property type="entry name" value="MreC_beta-barrel_core"/>
</dbReference>
<keyword evidence="5" id="KW-1133">Transmembrane helix</keyword>
<dbReference type="NCBIfam" id="NF010532">
    <property type="entry name" value="PRK13922.9-3"/>
    <property type="match status" value="1"/>
</dbReference>
<dbReference type="InterPro" id="IPR042177">
    <property type="entry name" value="Cell/Rod_1"/>
</dbReference>
<dbReference type="Proteomes" id="UP000190065">
    <property type="component" value="Unassembled WGS sequence"/>
</dbReference>
<evidence type="ECO:0000256" key="1">
    <source>
        <dbReference type="ARBA" id="ARBA00009369"/>
    </source>
</evidence>
<evidence type="ECO:0000256" key="4">
    <source>
        <dbReference type="ARBA" id="ARBA00032089"/>
    </source>
</evidence>